<proteinExistence type="predicted"/>
<dbReference type="EMBL" id="RHGY01000006">
    <property type="protein sequence ID" value="RRG17733.1"/>
    <property type="molecule type" value="Genomic_DNA"/>
</dbReference>
<evidence type="ECO:0000313" key="2">
    <source>
        <dbReference type="Proteomes" id="UP000275836"/>
    </source>
</evidence>
<comment type="caution">
    <text evidence="1">The sequence shown here is derived from an EMBL/GenBank/DDBJ whole genome shotgun (WGS) entry which is preliminary data.</text>
</comment>
<organism evidence="1 2">
    <name type="scientific">Weissella viridescens</name>
    <name type="common">Lactobacillus viridescens</name>
    <dbReference type="NCBI Taxonomy" id="1629"/>
    <lineage>
        <taxon>Bacteria</taxon>
        <taxon>Bacillati</taxon>
        <taxon>Bacillota</taxon>
        <taxon>Bacilli</taxon>
        <taxon>Lactobacillales</taxon>
        <taxon>Lactobacillaceae</taxon>
        <taxon>Weissella</taxon>
    </lineage>
</organism>
<sequence length="105" mass="12277">MSFLFQRFGARFIRKDIWREKITLYANTTAYAKQMGTITSGMNIETKLKHLVTIARVSQYTGNTNFGQVITEPVYNKRQIESNLTVVAQPMWDIHLIIRLFKHLL</sequence>
<protein>
    <submittedName>
        <fullName evidence="1">Uncharacterized protein</fullName>
    </submittedName>
</protein>
<evidence type="ECO:0000313" key="1">
    <source>
        <dbReference type="EMBL" id="RRG17733.1"/>
    </source>
</evidence>
<dbReference type="Proteomes" id="UP000275836">
    <property type="component" value="Unassembled WGS sequence"/>
</dbReference>
<dbReference type="AlphaFoldDB" id="A0A3P2RB09"/>
<accession>A0A3P2RB09</accession>
<name>A0A3P2RB09_WEIVI</name>
<reference evidence="1 2" key="1">
    <citation type="submission" date="2018-10" db="EMBL/GenBank/DDBJ databases">
        <title>Draft genome sequence of Weissella viridescens UCO-SMC3.</title>
        <authorList>
            <person name="Garcia-Cancino A."/>
            <person name="Espinoza-Monje M."/>
            <person name="Albarracin L."/>
            <person name="Garcia-Castillo V."/>
            <person name="Campos-Martin J."/>
            <person name="Nakano Y."/>
            <person name="Guitierrez-Zamorano C."/>
            <person name="Ikeda-Ohtsubo W."/>
            <person name="Morita H."/>
            <person name="Kitazawa H."/>
            <person name="Villena J."/>
        </authorList>
    </citation>
    <scope>NUCLEOTIDE SEQUENCE [LARGE SCALE GENOMIC DNA]</scope>
    <source>
        <strain evidence="1 2">UCO-SMC3</strain>
    </source>
</reference>
<gene>
    <name evidence="1" type="ORF">D3P96_06135</name>
</gene>